<evidence type="ECO:0000256" key="1">
    <source>
        <dbReference type="ARBA" id="ARBA00022801"/>
    </source>
</evidence>
<dbReference type="InterPro" id="IPR029058">
    <property type="entry name" value="AB_hydrolase_fold"/>
</dbReference>
<dbReference type="Proteomes" id="UP000199050">
    <property type="component" value="Unassembled WGS sequence"/>
</dbReference>
<dbReference type="Gene3D" id="3.40.50.1820">
    <property type="entry name" value="alpha/beta hydrolase"/>
    <property type="match status" value="1"/>
</dbReference>
<dbReference type="RefSeq" id="WP_090714302.1">
    <property type="nucleotide sequence ID" value="NZ_CBCSKY010000008.1"/>
</dbReference>
<dbReference type="PANTHER" id="PTHR43798:SF31">
    <property type="entry name" value="AB HYDROLASE SUPERFAMILY PROTEIN YCLE"/>
    <property type="match status" value="1"/>
</dbReference>
<protein>
    <submittedName>
        <fullName evidence="3">2-succinyl-6-hydroxy-2,4-cyclohexadiene-1-carboxylate synthase</fullName>
    </submittedName>
</protein>
<proteinExistence type="predicted"/>
<dbReference type="InterPro" id="IPR050266">
    <property type="entry name" value="AB_hydrolase_sf"/>
</dbReference>
<evidence type="ECO:0000259" key="2">
    <source>
        <dbReference type="Pfam" id="PF00561"/>
    </source>
</evidence>
<organism evidence="3 4">
    <name type="scientific">Paenibacillus typhae</name>
    <dbReference type="NCBI Taxonomy" id="1174501"/>
    <lineage>
        <taxon>Bacteria</taxon>
        <taxon>Bacillati</taxon>
        <taxon>Bacillota</taxon>
        <taxon>Bacilli</taxon>
        <taxon>Bacillales</taxon>
        <taxon>Paenibacillaceae</taxon>
        <taxon>Paenibacillus</taxon>
    </lineage>
</organism>
<reference evidence="4" key="1">
    <citation type="submission" date="2016-10" db="EMBL/GenBank/DDBJ databases">
        <authorList>
            <person name="Varghese N."/>
            <person name="Submissions S."/>
        </authorList>
    </citation>
    <scope>NUCLEOTIDE SEQUENCE [LARGE SCALE GENOMIC DNA]</scope>
    <source>
        <strain evidence="4">CGMCC 1.11012</strain>
    </source>
</reference>
<keyword evidence="4" id="KW-1185">Reference proteome</keyword>
<gene>
    <name evidence="3" type="ORF">SAMN05216192_110151</name>
</gene>
<name>A0A1G8Q3K0_9BACL</name>
<accession>A0A1G8Q3K0</accession>
<dbReference type="STRING" id="1174501.SAMN05216192_110151"/>
<dbReference type="GO" id="GO:0016787">
    <property type="term" value="F:hydrolase activity"/>
    <property type="evidence" value="ECO:0007669"/>
    <property type="project" value="UniProtKB-KW"/>
</dbReference>
<evidence type="ECO:0000313" key="3">
    <source>
        <dbReference type="EMBL" id="SDI99291.1"/>
    </source>
</evidence>
<evidence type="ECO:0000313" key="4">
    <source>
        <dbReference type="Proteomes" id="UP000199050"/>
    </source>
</evidence>
<sequence>MIEDIIQLGRIKLNVMHSIKEGREAVLFLHFSGGNLHMWNGILPQFAERYSIIAPDFRGHGKSDKPQTGYHIDDMAQDLYLLLRELQVGRCHVVGSSMGAEIGLSLAAAHPELVQSLILEGALSNEFGEYGLFNGTAEEIEQKKKIMEAELAERQERVFTSKAEYVAEERTALEQEGLWNEHFQPFYENSLQQLEDGRFTYCYLNRVRTEYIQKFWDLKFEAYYRQVECPVLFLPSEAEWANERVRSSLDHFAGLVKQAEIERIADSIHAYVWLLQPAEAGQMVLQFISRHSVSG</sequence>
<dbReference type="Pfam" id="PF00561">
    <property type="entry name" value="Abhydrolase_1"/>
    <property type="match status" value="1"/>
</dbReference>
<dbReference type="GO" id="GO:0016020">
    <property type="term" value="C:membrane"/>
    <property type="evidence" value="ECO:0007669"/>
    <property type="project" value="TreeGrafter"/>
</dbReference>
<dbReference type="PRINTS" id="PR00111">
    <property type="entry name" value="ABHYDROLASE"/>
</dbReference>
<dbReference type="SUPFAM" id="SSF53474">
    <property type="entry name" value="alpha/beta-Hydrolases"/>
    <property type="match status" value="1"/>
</dbReference>
<dbReference type="InterPro" id="IPR000073">
    <property type="entry name" value="AB_hydrolase_1"/>
</dbReference>
<dbReference type="AlphaFoldDB" id="A0A1G8Q3K0"/>
<keyword evidence="1" id="KW-0378">Hydrolase</keyword>
<dbReference type="EMBL" id="FNDX01000010">
    <property type="protein sequence ID" value="SDI99291.1"/>
    <property type="molecule type" value="Genomic_DNA"/>
</dbReference>
<dbReference type="PANTHER" id="PTHR43798">
    <property type="entry name" value="MONOACYLGLYCEROL LIPASE"/>
    <property type="match status" value="1"/>
</dbReference>
<dbReference type="OrthoDB" id="252464at2"/>
<feature type="domain" description="AB hydrolase-1" evidence="2">
    <location>
        <begin position="25"/>
        <end position="187"/>
    </location>
</feature>